<proteinExistence type="inferred from homology"/>
<accession>A0A158QYD1</accession>
<evidence type="ECO:0000256" key="1">
    <source>
        <dbReference type="ARBA" id="ARBA00011079"/>
    </source>
</evidence>
<evidence type="ECO:0000313" key="8">
    <source>
        <dbReference type="WBParaSite" id="NBR_0000829301-mRNA-1"/>
    </source>
</evidence>
<dbReference type="OMA" id="GWAMISK"/>
<gene>
    <name evidence="6" type="ORF">NBR_LOCUS8294</name>
</gene>
<dbReference type="Gene3D" id="3.40.50.1820">
    <property type="entry name" value="alpha/beta hydrolase"/>
    <property type="match status" value="3"/>
</dbReference>
<keyword evidence="7" id="KW-1185">Reference proteome</keyword>
<dbReference type="Pfam" id="PF05577">
    <property type="entry name" value="Peptidase_S28"/>
    <property type="match status" value="4"/>
</dbReference>
<sequence>MLGGPGAESFEWVKNENTPFMKWARERGAAVFNLEHRFYGQSQPTPGFEEGFLRTLIRSYRFYCSNQSVKNLQFLSSRQAVEDIAYFIQGMNKIHKLDDVKWITFGGGYADIQFFYATMLDDFRELLYFDDHDNNKGYLCDYMNNVMFDPFTILGFINDAIQSLKGHGRPNLDYTPTPNNYSAMINYLKREEFFHKRFEDSAARSWMWQSCTELGLFPTTDGGPSSIFAIPLPMSYYINICRNVFGEEFNVDYVHNAVSSTLLHYGGTGTCADMFPESPDDTADLKAARQLVSQNIDIWLSDAPSPYRSEPKLNHPLEGLKGALKPDRKPSAKIPEKPTKYRKVHLARPPDGFRPAPEMAISTPPAGYETGYFTQPVDHFDNRNPRTFDQPGGPFFLMIGGESAESPAWVLAENLTYLTWAKKLGATVYLLEHRYYGDSVIYPAGGGRIRDADLSHLTSLQMLYDVANFIQTVNADRGALSVWMRALFPTLVVGAVGSSAPIEAKLDFYDYLRVVEDAIRSYSEECAHTIAEGYASGYGIPDMCRIMTQKGNDAIGKIAEFNQYMTVFYQGGGEFTFTDNSYDNFITYLRETMLFSGDMASAVLWTWQTCNEFGYFQTTDTGKTFFGSPVPLRGRTWFYRMDPLIRGMHSARTPRPILPSFPFI</sequence>
<evidence type="ECO:0000313" key="6">
    <source>
        <dbReference type="EMBL" id="VDL71883.1"/>
    </source>
</evidence>
<dbReference type="EMBL" id="UYSL01019987">
    <property type="protein sequence ID" value="VDL71883.1"/>
    <property type="molecule type" value="Genomic_DNA"/>
</dbReference>
<dbReference type="InterPro" id="IPR029058">
    <property type="entry name" value="AB_hydrolase_fold"/>
</dbReference>
<reference evidence="8" key="1">
    <citation type="submission" date="2016-04" db="UniProtKB">
        <authorList>
            <consortium name="WormBaseParasite"/>
        </authorList>
    </citation>
    <scope>IDENTIFICATION</scope>
</reference>
<dbReference type="InterPro" id="IPR008758">
    <property type="entry name" value="Peptidase_S28"/>
</dbReference>
<organism evidence="8">
    <name type="scientific">Nippostrongylus brasiliensis</name>
    <name type="common">Rat hookworm</name>
    <dbReference type="NCBI Taxonomy" id="27835"/>
    <lineage>
        <taxon>Eukaryota</taxon>
        <taxon>Metazoa</taxon>
        <taxon>Ecdysozoa</taxon>
        <taxon>Nematoda</taxon>
        <taxon>Chromadorea</taxon>
        <taxon>Rhabditida</taxon>
        <taxon>Rhabditina</taxon>
        <taxon>Rhabditomorpha</taxon>
        <taxon>Strongyloidea</taxon>
        <taxon>Heligmosomidae</taxon>
        <taxon>Nippostrongylus</taxon>
    </lineage>
</organism>
<keyword evidence="4" id="KW-0378">Hydrolase</keyword>
<dbReference type="Gene3D" id="1.20.120.980">
    <property type="entry name" value="Serine carboxypeptidase S28, SKS domain"/>
    <property type="match status" value="2"/>
</dbReference>
<dbReference type="AlphaFoldDB" id="A0A158QYD1"/>
<keyword evidence="5" id="KW-0325">Glycoprotein</keyword>
<evidence type="ECO:0000256" key="5">
    <source>
        <dbReference type="ARBA" id="ARBA00023180"/>
    </source>
</evidence>
<name>A0A158QYD1_NIPBR</name>
<comment type="similarity">
    <text evidence="1">Belongs to the peptidase S28 family.</text>
</comment>
<dbReference type="PANTHER" id="PTHR11010:SF105">
    <property type="entry name" value="PEPTIDASE S28-RELATED"/>
    <property type="match status" value="1"/>
</dbReference>
<dbReference type="WBParaSite" id="NBR_0000829301-mRNA-1">
    <property type="protein sequence ID" value="NBR_0000829301-mRNA-1"/>
    <property type="gene ID" value="NBR_0000829301"/>
</dbReference>
<evidence type="ECO:0000256" key="3">
    <source>
        <dbReference type="ARBA" id="ARBA00022729"/>
    </source>
</evidence>
<dbReference type="GO" id="GO:0006508">
    <property type="term" value="P:proteolysis"/>
    <property type="evidence" value="ECO:0007669"/>
    <property type="project" value="UniProtKB-KW"/>
</dbReference>
<dbReference type="InterPro" id="IPR042269">
    <property type="entry name" value="Ser_carbopepase_S28_SKS"/>
</dbReference>
<reference evidence="6 7" key="2">
    <citation type="submission" date="2018-11" db="EMBL/GenBank/DDBJ databases">
        <authorList>
            <consortium name="Pathogen Informatics"/>
        </authorList>
    </citation>
    <scope>NUCLEOTIDE SEQUENCE [LARGE SCALE GENOMIC DNA]</scope>
</reference>
<evidence type="ECO:0000256" key="4">
    <source>
        <dbReference type="ARBA" id="ARBA00022801"/>
    </source>
</evidence>
<keyword evidence="2" id="KW-0645">Protease</keyword>
<dbReference type="GO" id="GO:0070008">
    <property type="term" value="F:serine-type exopeptidase activity"/>
    <property type="evidence" value="ECO:0007669"/>
    <property type="project" value="InterPro"/>
</dbReference>
<dbReference type="Proteomes" id="UP000271162">
    <property type="component" value="Unassembled WGS sequence"/>
</dbReference>
<dbReference type="GO" id="GO:0008239">
    <property type="term" value="F:dipeptidyl-peptidase activity"/>
    <property type="evidence" value="ECO:0007669"/>
    <property type="project" value="TreeGrafter"/>
</dbReference>
<dbReference type="SUPFAM" id="SSF53474">
    <property type="entry name" value="alpha/beta-Hydrolases"/>
    <property type="match status" value="2"/>
</dbReference>
<evidence type="ECO:0000256" key="2">
    <source>
        <dbReference type="ARBA" id="ARBA00022670"/>
    </source>
</evidence>
<keyword evidence="3" id="KW-0732">Signal</keyword>
<dbReference type="PANTHER" id="PTHR11010">
    <property type="entry name" value="PROTEASE S28 PRO-X CARBOXYPEPTIDASE-RELATED"/>
    <property type="match status" value="1"/>
</dbReference>
<evidence type="ECO:0000313" key="7">
    <source>
        <dbReference type="Proteomes" id="UP000271162"/>
    </source>
</evidence>
<protein>
    <submittedName>
        <fullName evidence="8">Serine carboxypeptidase</fullName>
    </submittedName>
</protein>